<comment type="subcellular location">
    <subcellularLocation>
        <location evidence="1">Nucleus</location>
    </subcellularLocation>
</comment>
<feature type="region of interest" description="Disordered" evidence="4">
    <location>
        <begin position="258"/>
        <end position="290"/>
    </location>
</feature>
<name>A0ABN9XET5_9DINO</name>
<reference evidence="5" key="1">
    <citation type="submission" date="2023-10" db="EMBL/GenBank/DDBJ databases">
        <authorList>
            <person name="Chen Y."/>
            <person name="Shah S."/>
            <person name="Dougan E. K."/>
            <person name="Thang M."/>
            <person name="Chan C."/>
        </authorList>
    </citation>
    <scope>NUCLEOTIDE SEQUENCE [LARGE SCALE GENOMIC DNA]</scope>
</reference>
<evidence type="ECO:0000313" key="5">
    <source>
        <dbReference type="EMBL" id="CAK0898149.1"/>
    </source>
</evidence>
<dbReference type="PANTHER" id="PTHR13486">
    <property type="entry name" value="TELOMERE LENGTH AND SILENCING PROTEIN 1 TLS1 FAMILY MEMBER"/>
    <property type="match status" value="1"/>
</dbReference>
<evidence type="ECO:0000256" key="2">
    <source>
        <dbReference type="ARBA" id="ARBA00007643"/>
    </source>
</evidence>
<dbReference type="EMBL" id="CAUYUJ010020435">
    <property type="protein sequence ID" value="CAK0898149.1"/>
    <property type="molecule type" value="Genomic_DNA"/>
</dbReference>
<evidence type="ECO:0000256" key="1">
    <source>
        <dbReference type="ARBA" id="ARBA00004123"/>
    </source>
</evidence>
<protein>
    <submittedName>
        <fullName evidence="5">Uncharacterized protein</fullName>
    </submittedName>
</protein>
<dbReference type="InterPro" id="IPR010756">
    <property type="entry name" value="Tls1-like"/>
</dbReference>
<evidence type="ECO:0000256" key="4">
    <source>
        <dbReference type="SAM" id="MobiDB-lite"/>
    </source>
</evidence>
<comment type="caution">
    <text evidence="5">The sequence shown here is derived from an EMBL/GenBank/DDBJ whole genome shotgun (WGS) entry which is preliminary data.</text>
</comment>
<accession>A0ABN9XET5</accession>
<gene>
    <name evidence="5" type="ORF">PCOR1329_LOCUS76105</name>
</gene>
<comment type="similarity">
    <text evidence="2">Belongs to the TLS1 family.</text>
</comment>
<evidence type="ECO:0000256" key="3">
    <source>
        <dbReference type="ARBA" id="ARBA00023242"/>
    </source>
</evidence>
<keyword evidence="3" id="KW-0539">Nucleus</keyword>
<evidence type="ECO:0000313" key="6">
    <source>
        <dbReference type="Proteomes" id="UP001189429"/>
    </source>
</evidence>
<organism evidence="5 6">
    <name type="scientific">Prorocentrum cordatum</name>
    <dbReference type="NCBI Taxonomy" id="2364126"/>
    <lineage>
        <taxon>Eukaryota</taxon>
        <taxon>Sar</taxon>
        <taxon>Alveolata</taxon>
        <taxon>Dinophyceae</taxon>
        <taxon>Prorocentrales</taxon>
        <taxon>Prorocentraceae</taxon>
        <taxon>Prorocentrum</taxon>
    </lineage>
</organism>
<keyword evidence="6" id="KW-1185">Reference proteome</keyword>
<proteinExistence type="inferred from homology"/>
<dbReference type="Proteomes" id="UP001189429">
    <property type="component" value="Unassembled WGS sequence"/>
</dbReference>
<dbReference type="Pfam" id="PF07052">
    <property type="entry name" value="Hep_59"/>
    <property type="match status" value="1"/>
</dbReference>
<dbReference type="PANTHER" id="PTHR13486:SF2">
    <property type="entry name" value="SPLICING FACTOR C9ORF78"/>
    <property type="match status" value="1"/>
</dbReference>
<sequence>MFLAGEVREGLVCAVMYMVQRRYSRVALLFNQLMLLPDWVLADADTLEQFTADVEEAADKTLVFPANGSGQVFSADEVPTLKFAALLEQLALLAPRYEFQLPPYFLNNARALGCLEGMARAADPGFNILGQMYPWALRRLSARAALDLLGSAAALRGLSRRAAALDVLRFPEGRALAAGVARDEVCRLLRHFAAAAGLMFKARAPPKNRRKNDGGDGVVDLAEEDDLDVTKGKLREVRELQHEHWWKPKGVDANAQVKQRAEEKEDEEEEDHWGLDTGFAGSTVQKGGPDKHMEDFINERLNLKKQEEVKAKEKTREEKLFEIPESLQVEDAQAEAKEKMSWMAGLAEVPLGVEYKIANIEATEKAKREFLYGEGAGASKGAAAVMEPDAVTRKAFGSRFMHFADRTGVVFCAQLGRAGGHQ</sequence>